<dbReference type="Proteomes" id="UP000007486">
    <property type="component" value="Chromosome"/>
</dbReference>
<protein>
    <recommendedName>
        <fullName evidence="4">Lipoprotein</fullName>
    </recommendedName>
</protein>
<evidence type="ECO:0008006" key="4">
    <source>
        <dbReference type="Google" id="ProtNLM"/>
    </source>
</evidence>
<dbReference type="RefSeq" id="WP_013619291.1">
    <property type="nucleotide sequence ID" value="NC_015164.1"/>
</dbReference>
<evidence type="ECO:0000313" key="2">
    <source>
        <dbReference type="EMBL" id="ADY37934.1"/>
    </source>
</evidence>
<dbReference type="AlphaFoldDB" id="F0R6M9"/>
<accession>F0R6M9</accession>
<name>F0R6M9_PHOSB</name>
<evidence type="ECO:0000256" key="1">
    <source>
        <dbReference type="SAM" id="SignalP"/>
    </source>
</evidence>
<proteinExistence type="predicted"/>
<sequence length="316" mass="36724">MRLSIFITLSFLLCTLFCQCNGDIFVEEFAPAATEYTLNGDGDSITIQFASGDWDVSGGYFSSYQPYTWTIYDVIGHPVKVDEQPHWEGLGKCLYDDFLLSVEITRDQYNKLYIKTCENAYKDSISLTLTISNSFTTQLIKIHITPATRYQLSRIEYQLSDFSHETIEKKHGYGSFYNVSNVPTRWGIHVFQNRYNQVWFESLWPAQILAPDTQVEIPCYHPNEVPPLTLSQQKVTYSEEYQNLPLSYSNLMEWIEIPPHCTQDVYTQITYDKVGVFYNLYAINPKTGKERLFSGTFYSRAPRQTDYKIIQETIKE</sequence>
<dbReference type="KEGG" id="bsa:Bacsa_3409"/>
<gene>
    <name evidence="2" type="ordered locus">Bacsa_3409</name>
</gene>
<reference evidence="2 3" key="1">
    <citation type="journal article" date="2011" name="Stand. Genomic Sci.">
        <title>Complete genome sequence of Bacteroides salanitronis type strain (BL78).</title>
        <authorList>
            <person name="Gronow S."/>
            <person name="Held B."/>
            <person name="Lucas S."/>
            <person name="Lapidus A."/>
            <person name="Del Rio T.G."/>
            <person name="Nolan M."/>
            <person name="Tice H."/>
            <person name="Deshpande S."/>
            <person name="Cheng J.F."/>
            <person name="Pitluck S."/>
            <person name="Liolios K."/>
            <person name="Pagani I."/>
            <person name="Ivanova N."/>
            <person name="Mavromatis K."/>
            <person name="Pati A."/>
            <person name="Tapia R."/>
            <person name="Han C."/>
            <person name="Goodwin L."/>
            <person name="Chen A."/>
            <person name="Palaniappan K."/>
            <person name="Land M."/>
            <person name="Hauser L."/>
            <person name="Chang Y.J."/>
            <person name="Jeffries C.D."/>
            <person name="Brambilla E.M."/>
            <person name="Rohde M."/>
            <person name="Goker M."/>
            <person name="Detter J.C."/>
            <person name="Woyke T."/>
            <person name="Bristow J."/>
            <person name="Markowitz V."/>
            <person name="Hugenholtz P."/>
            <person name="Kyrpides N.C."/>
            <person name="Klenk H.P."/>
            <person name="Eisen J.A."/>
        </authorList>
    </citation>
    <scope>NUCLEOTIDE SEQUENCE [LARGE SCALE GENOMIC DNA]</scope>
    <source>
        <strain evidence="2 3">DSM 18170</strain>
    </source>
</reference>
<evidence type="ECO:0000313" key="3">
    <source>
        <dbReference type="Proteomes" id="UP000007486"/>
    </source>
</evidence>
<dbReference type="OrthoDB" id="1322980at2"/>
<keyword evidence="3" id="KW-1185">Reference proteome</keyword>
<dbReference type="HOGENOM" id="CLU_884689_0_0_10"/>
<feature type="chain" id="PRO_5003257484" description="Lipoprotein" evidence="1">
    <location>
        <begin position="23"/>
        <end position="316"/>
    </location>
</feature>
<dbReference type="EMBL" id="CP002530">
    <property type="protein sequence ID" value="ADY37934.1"/>
    <property type="molecule type" value="Genomic_DNA"/>
</dbReference>
<dbReference type="eggNOG" id="ENOG5033IQ2">
    <property type="taxonomic scope" value="Bacteria"/>
</dbReference>
<organism evidence="2 3">
    <name type="scientific">Phocaeicola salanitronis (strain DSM 18170 / JCM 13657 / CCUG 60908 / BL78)</name>
    <name type="common">Bacteroides salanitronis</name>
    <dbReference type="NCBI Taxonomy" id="667015"/>
    <lineage>
        <taxon>Bacteria</taxon>
        <taxon>Pseudomonadati</taxon>
        <taxon>Bacteroidota</taxon>
        <taxon>Bacteroidia</taxon>
        <taxon>Bacteroidales</taxon>
        <taxon>Bacteroidaceae</taxon>
        <taxon>Phocaeicola</taxon>
    </lineage>
</organism>
<feature type="signal peptide" evidence="1">
    <location>
        <begin position="1"/>
        <end position="22"/>
    </location>
</feature>
<keyword evidence="1" id="KW-0732">Signal</keyword>